<evidence type="ECO:0000256" key="6">
    <source>
        <dbReference type="SAM" id="MobiDB-lite"/>
    </source>
</evidence>
<feature type="region of interest" description="Disordered" evidence="6">
    <location>
        <begin position="204"/>
        <end position="223"/>
    </location>
</feature>
<reference evidence="9 10" key="1">
    <citation type="submission" date="2020-07" db="EMBL/GenBank/DDBJ databases">
        <title>Taxonomic revisions and descriptions of new bacterial species based on genomic comparisons in the high-G+C-content subgroup of the family Alcaligenaceae.</title>
        <authorList>
            <person name="Szabo A."/>
            <person name="Felfoldi T."/>
        </authorList>
    </citation>
    <scope>NUCLEOTIDE SEQUENCE [LARGE SCALE GENOMIC DNA]</scope>
    <source>
        <strain evidence="9 10">DSM 25264</strain>
    </source>
</reference>
<proteinExistence type="predicted"/>
<evidence type="ECO:0000313" key="10">
    <source>
        <dbReference type="Proteomes" id="UP000580517"/>
    </source>
</evidence>
<dbReference type="GO" id="GO:0005886">
    <property type="term" value="C:plasma membrane"/>
    <property type="evidence" value="ECO:0007669"/>
    <property type="project" value="TreeGrafter"/>
</dbReference>
<dbReference type="GO" id="GO:0005385">
    <property type="term" value="F:zinc ion transmembrane transporter activity"/>
    <property type="evidence" value="ECO:0007669"/>
    <property type="project" value="TreeGrafter"/>
</dbReference>
<keyword evidence="5 7" id="KW-0472">Membrane</keyword>
<dbReference type="OrthoDB" id="9799649at2"/>
<keyword evidence="2 7" id="KW-0812">Transmembrane</keyword>
<feature type="transmembrane region" description="Helical" evidence="7">
    <location>
        <begin position="153"/>
        <end position="170"/>
    </location>
</feature>
<accession>A0A853F8W0</accession>
<evidence type="ECO:0000256" key="1">
    <source>
        <dbReference type="ARBA" id="ARBA00004141"/>
    </source>
</evidence>
<feature type="transmembrane region" description="Helical" evidence="7">
    <location>
        <begin position="22"/>
        <end position="44"/>
    </location>
</feature>
<name>A0A853F8W0_9BURK</name>
<comment type="caution">
    <text evidence="9">The sequence shown here is derived from an EMBL/GenBank/DDBJ whole genome shotgun (WGS) entry which is preliminary data.</text>
</comment>
<gene>
    <name evidence="9" type="ORF">H0A68_09440</name>
</gene>
<organism evidence="9 10">
    <name type="scientific">Allopusillimonas soli</name>
    <dbReference type="NCBI Taxonomy" id="659016"/>
    <lineage>
        <taxon>Bacteria</taxon>
        <taxon>Pseudomonadati</taxon>
        <taxon>Pseudomonadota</taxon>
        <taxon>Betaproteobacteria</taxon>
        <taxon>Burkholderiales</taxon>
        <taxon>Alcaligenaceae</taxon>
        <taxon>Allopusillimonas</taxon>
    </lineage>
</organism>
<keyword evidence="3" id="KW-0406">Ion transport</keyword>
<sequence length="223" mass="23963">MDSCCQDKSAELAQLRVRQGRVLYAVFAINAVMFLVEFIAGWLARSTALLGDSLDMFGDAAVYALTLFVLHRGKRARARAAMAKGGLMLMFGTVVIAEAIRKLLVPEVPAADWMGGTGALALLANGVCFALLHRHRADDLNMRSTWICSRNDLLANSSVIAAAILVAFTDSLWPDLLIGVAIAVLFLYSARQVTKEAWLALRPSSPESASHSCDHASNGKPGC</sequence>
<feature type="domain" description="Cation efflux protein transmembrane" evidence="8">
    <location>
        <begin position="24"/>
        <end position="200"/>
    </location>
</feature>
<dbReference type="Gene3D" id="1.20.1510.10">
    <property type="entry name" value="Cation efflux protein transmembrane domain"/>
    <property type="match status" value="1"/>
</dbReference>
<dbReference type="InterPro" id="IPR027469">
    <property type="entry name" value="Cation_efflux_TMD_sf"/>
</dbReference>
<feature type="transmembrane region" description="Helical" evidence="7">
    <location>
        <begin position="176"/>
        <end position="194"/>
    </location>
</feature>
<feature type="transmembrane region" description="Helical" evidence="7">
    <location>
        <begin position="85"/>
        <end position="104"/>
    </location>
</feature>
<dbReference type="PANTHER" id="PTHR11562">
    <property type="entry name" value="CATION EFFLUX PROTEIN/ ZINC TRANSPORTER"/>
    <property type="match status" value="1"/>
</dbReference>
<dbReference type="InterPro" id="IPR002524">
    <property type="entry name" value="Cation_efflux"/>
</dbReference>
<keyword evidence="3" id="KW-0864">Zinc transport</keyword>
<dbReference type="Pfam" id="PF01545">
    <property type="entry name" value="Cation_efflux"/>
    <property type="match status" value="1"/>
</dbReference>
<keyword evidence="3" id="KW-0813">Transport</keyword>
<dbReference type="PANTHER" id="PTHR11562:SF17">
    <property type="entry name" value="RE54080P-RELATED"/>
    <property type="match status" value="1"/>
</dbReference>
<protein>
    <submittedName>
        <fullName evidence="9">Cation transporter</fullName>
    </submittedName>
</protein>
<dbReference type="RefSeq" id="WP_129968998.1">
    <property type="nucleotide sequence ID" value="NZ_JACCEW010000002.1"/>
</dbReference>
<dbReference type="EMBL" id="JACCEW010000002">
    <property type="protein sequence ID" value="NYT37095.1"/>
    <property type="molecule type" value="Genomic_DNA"/>
</dbReference>
<dbReference type="AlphaFoldDB" id="A0A853F8W0"/>
<feature type="transmembrane region" description="Helical" evidence="7">
    <location>
        <begin position="56"/>
        <end position="73"/>
    </location>
</feature>
<keyword evidence="10" id="KW-1185">Reference proteome</keyword>
<dbReference type="InterPro" id="IPR058533">
    <property type="entry name" value="Cation_efflux_TM"/>
</dbReference>
<evidence type="ECO:0000256" key="4">
    <source>
        <dbReference type="ARBA" id="ARBA00022989"/>
    </source>
</evidence>
<evidence type="ECO:0000259" key="8">
    <source>
        <dbReference type="Pfam" id="PF01545"/>
    </source>
</evidence>
<evidence type="ECO:0000256" key="3">
    <source>
        <dbReference type="ARBA" id="ARBA00022906"/>
    </source>
</evidence>
<keyword evidence="4 7" id="KW-1133">Transmembrane helix</keyword>
<dbReference type="Proteomes" id="UP000580517">
    <property type="component" value="Unassembled WGS sequence"/>
</dbReference>
<dbReference type="SUPFAM" id="SSF161111">
    <property type="entry name" value="Cation efflux protein transmembrane domain-like"/>
    <property type="match status" value="1"/>
</dbReference>
<evidence type="ECO:0000256" key="7">
    <source>
        <dbReference type="SAM" id="Phobius"/>
    </source>
</evidence>
<feature type="transmembrane region" description="Helical" evidence="7">
    <location>
        <begin position="110"/>
        <end position="132"/>
    </location>
</feature>
<comment type="subcellular location">
    <subcellularLocation>
        <location evidence="1">Membrane</location>
        <topology evidence="1">Multi-pass membrane protein</topology>
    </subcellularLocation>
</comment>
<keyword evidence="3" id="KW-0862">Zinc</keyword>
<dbReference type="InterPro" id="IPR050681">
    <property type="entry name" value="CDF/SLC30A"/>
</dbReference>
<evidence type="ECO:0000256" key="2">
    <source>
        <dbReference type="ARBA" id="ARBA00022692"/>
    </source>
</evidence>
<evidence type="ECO:0000256" key="5">
    <source>
        <dbReference type="ARBA" id="ARBA00023136"/>
    </source>
</evidence>
<evidence type="ECO:0000313" key="9">
    <source>
        <dbReference type="EMBL" id="NYT37095.1"/>
    </source>
</evidence>
<dbReference type="NCBIfam" id="TIGR01297">
    <property type="entry name" value="CDF"/>
    <property type="match status" value="1"/>
</dbReference>